<dbReference type="Proteomes" id="UP001551482">
    <property type="component" value="Unassembled WGS sequence"/>
</dbReference>
<keyword evidence="2" id="KW-1185">Reference proteome</keyword>
<name>A0ABV3DJN2_9ACTN</name>
<dbReference type="EMBL" id="JBEZFP010000054">
    <property type="protein sequence ID" value="MEU8135958.1"/>
    <property type="molecule type" value="Genomic_DNA"/>
</dbReference>
<reference evidence="1 2" key="1">
    <citation type="submission" date="2024-06" db="EMBL/GenBank/DDBJ databases">
        <title>The Natural Products Discovery Center: Release of the First 8490 Sequenced Strains for Exploring Actinobacteria Biosynthetic Diversity.</title>
        <authorList>
            <person name="Kalkreuter E."/>
            <person name="Kautsar S.A."/>
            <person name="Yang D."/>
            <person name="Bader C.D."/>
            <person name="Teijaro C.N."/>
            <person name="Fluegel L."/>
            <person name="Davis C.M."/>
            <person name="Simpson J.R."/>
            <person name="Lauterbach L."/>
            <person name="Steele A.D."/>
            <person name="Gui C."/>
            <person name="Meng S."/>
            <person name="Li G."/>
            <person name="Viehrig K."/>
            <person name="Ye F."/>
            <person name="Su P."/>
            <person name="Kiefer A.F."/>
            <person name="Nichols A."/>
            <person name="Cepeda A.J."/>
            <person name="Yan W."/>
            <person name="Fan B."/>
            <person name="Jiang Y."/>
            <person name="Adhikari A."/>
            <person name="Zheng C.-J."/>
            <person name="Schuster L."/>
            <person name="Cowan T.M."/>
            <person name="Smanski M.J."/>
            <person name="Chevrette M.G."/>
            <person name="De Carvalho L.P.S."/>
            <person name="Shen B."/>
        </authorList>
    </citation>
    <scope>NUCLEOTIDE SEQUENCE [LARGE SCALE GENOMIC DNA]</scope>
    <source>
        <strain evidence="1 2">NPDC048946</strain>
    </source>
</reference>
<evidence type="ECO:0000313" key="1">
    <source>
        <dbReference type="EMBL" id="MEU8135958.1"/>
    </source>
</evidence>
<accession>A0ABV3DJN2</accession>
<sequence>MDRGGHWFTARVEPGSAGYTDNVLYASEVTPEQWAFETELASRIDAGGELAATAATWTDSLRNRPQYSYHFGIRLGTRAALEQAVLDIEDAGANDPELAGRIAVSGVYRPEDPDAATDTMMQVFVRTDVLACGLLTLGQHIELQWHVPQ</sequence>
<comment type="caution">
    <text evidence="1">The sequence shown here is derived from an EMBL/GenBank/DDBJ whole genome shotgun (WGS) entry which is preliminary data.</text>
</comment>
<proteinExistence type="predicted"/>
<organism evidence="1 2">
    <name type="scientific">Streptodolium elevatio</name>
    <dbReference type="NCBI Taxonomy" id="3157996"/>
    <lineage>
        <taxon>Bacteria</taxon>
        <taxon>Bacillati</taxon>
        <taxon>Actinomycetota</taxon>
        <taxon>Actinomycetes</taxon>
        <taxon>Kitasatosporales</taxon>
        <taxon>Streptomycetaceae</taxon>
        <taxon>Streptodolium</taxon>
    </lineage>
</organism>
<dbReference type="RefSeq" id="WP_358356123.1">
    <property type="nucleotide sequence ID" value="NZ_JBEZFP010000054.1"/>
</dbReference>
<evidence type="ECO:0000313" key="2">
    <source>
        <dbReference type="Proteomes" id="UP001551482"/>
    </source>
</evidence>
<gene>
    <name evidence="1" type="ORF">AB0C36_20885</name>
</gene>
<protein>
    <submittedName>
        <fullName evidence="1">Uncharacterized protein</fullName>
    </submittedName>
</protein>